<dbReference type="RefSeq" id="XP_018276019.1">
    <property type="nucleotide sequence ID" value="XM_018419825.1"/>
</dbReference>
<feature type="transmembrane region" description="Helical" evidence="8">
    <location>
        <begin position="396"/>
        <end position="417"/>
    </location>
</feature>
<evidence type="ECO:0000256" key="4">
    <source>
        <dbReference type="ARBA" id="ARBA00022679"/>
    </source>
</evidence>
<dbReference type="PANTHER" id="PTHR31595">
    <property type="entry name" value="LONG-CHAIN-ALCOHOL O-FATTY-ACYLTRANSFERASE 3-RELATED"/>
    <property type="match status" value="1"/>
</dbReference>
<evidence type="ECO:0000256" key="8">
    <source>
        <dbReference type="SAM" id="Phobius"/>
    </source>
</evidence>
<dbReference type="GO" id="GO:0016020">
    <property type="term" value="C:membrane"/>
    <property type="evidence" value="ECO:0007669"/>
    <property type="project" value="UniProtKB-SubCell"/>
</dbReference>
<keyword evidence="6 8" id="KW-1133">Transmembrane helix</keyword>
<feature type="transmembrane region" description="Helical" evidence="8">
    <location>
        <begin position="364"/>
        <end position="384"/>
    </location>
</feature>
<organism evidence="10 11">
    <name type="scientific">Cutaneotrichosporon oleaginosum</name>
    <dbReference type="NCBI Taxonomy" id="879819"/>
    <lineage>
        <taxon>Eukaryota</taxon>
        <taxon>Fungi</taxon>
        <taxon>Dikarya</taxon>
        <taxon>Basidiomycota</taxon>
        <taxon>Agaricomycotina</taxon>
        <taxon>Tremellomycetes</taxon>
        <taxon>Trichosporonales</taxon>
        <taxon>Trichosporonaceae</taxon>
        <taxon>Cutaneotrichosporon</taxon>
    </lineage>
</organism>
<keyword evidence="11" id="KW-1185">Reference proteome</keyword>
<evidence type="ECO:0000256" key="7">
    <source>
        <dbReference type="ARBA" id="ARBA00023136"/>
    </source>
</evidence>
<dbReference type="Proteomes" id="UP000053611">
    <property type="component" value="Unassembled WGS sequence"/>
</dbReference>
<keyword evidence="4" id="KW-0808">Transferase</keyword>
<dbReference type="InterPro" id="IPR044851">
    <property type="entry name" value="Wax_synthase"/>
</dbReference>
<accession>A0A0J0XEQ3</accession>
<evidence type="ECO:0000259" key="9">
    <source>
        <dbReference type="Pfam" id="PF13813"/>
    </source>
</evidence>
<gene>
    <name evidence="10" type="ORF">CC85DRAFT_191761</name>
</gene>
<keyword evidence="7 8" id="KW-0472">Membrane</keyword>
<feature type="domain" description="Wax synthase" evidence="9">
    <location>
        <begin position="291"/>
        <end position="372"/>
    </location>
</feature>
<dbReference type="GO" id="GO:0006629">
    <property type="term" value="P:lipid metabolic process"/>
    <property type="evidence" value="ECO:0007669"/>
    <property type="project" value="InterPro"/>
</dbReference>
<evidence type="ECO:0000313" key="10">
    <source>
        <dbReference type="EMBL" id="KLT39528.1"/>
    </source>
</evidence>
<dbReference type="PANTHER" id="PTHR31595:SF57">
    <property type="entry name" value="OS04G0481900 PROTEIN"/>
    <property type="match status" value="1"/>
</dbReference>
<evidence type="ECO:0000256" key="2">
    <source>
        <dbReference type="ARBA" id="ARBA00005179"/>
    </source>
</evidence>
<feature type="transmembrane region" description="Helical" evidence="8">
    <location>
        <begin position="339"/>
        <end position="358"/>
    </location>
</feature>
<dbReference type="Pfam" id="PF13813">
    <property type="entry name" value="MBOAT_2"/>
    <property type="match status" value="1"/>
</dbReference>
<dbReference type="GO" id="GO:0008374">
    <property type="term" value="F:O-acyltransferase activity"/>
    <property type="evidence" value="ECO:0007669"/>
    <property type="project" value="InterPro"/>
</dbReference>
<evidence type="ECO:0000256" key="5">
    <source>
        <dbReference type="ARBA" id="ARBA00022692"/>
    </source>
</evidence>
<keyword evidence="5 8" id="KW-0812">Transmembrane</keyword>
<proteinExistence type="inferred from homology"/>
<dbReference type="OrthoDB" id="1077582at2759"/>
<protein>
    <recommendedName>
        <fullName evidence="9">Wax synthase domain-containing protein</fullName>
    </recommendedName>
</protein>
<dbReference type="GeneID" id="28980428"/>
<dbReference type="AlphaFoldDB" id="A0A0J0XEQ3"/>
<name>A0A0J0XEQ3_9TREE</name>
<evidence type="ECO:0000256" key="1">
    <source>
        <dbReference type="ARBA" id="ARBA00004141"/>
    </source>
</evidence>
<reference evidence="10 11" key="1">
    <citation type="submission" date="2015-03" db="EMBL/GenBank/DDBJ databases">
        <title>Genomics and transcriptomics of the oil-accumulating basidiomycete yeast T. oleaginosus allow insights into substrate utilization and the diverse evolutionary trajectories of mating systems in fungi.</title>
        <authorList>
            <consortium name="DOE Joint Genome Institute"/>
            <person name="Kourist R."/>
            <person name="Kracht O."/>
            <person name="Bracharz F."/>
            <person name="Lipzen A."/>
            <person name="Nolan M."/>
            <person name="Ohm R."/>
            <person name="Grigoriev I."/>
            <person name="Sun S."/>
            <person name="Heitman J."/>
            <person name="Bruck T."/>
            <person name="Nowrousian M."/>
        </authorList>
    </citation>
    <scope>NUCLEOTIDE SEQUENCE [LARGE SCALE GENOMIC DNA]</scope>
    <source>
        <strain evidence="10 11">IBC0246</strain>
    </source>
</reference>
<dbReference type="InterPro" id="IPR032805">
    <property type="entry name" value="Wax_synthase_dom"/>
</dbReference>
<comment type="similarity">
    <text evidence="3">Belongs to the wax synthase family.</text>
</comment>
<evidence type="ECO:0000256" key="6">
    <source>
        <dbReference type="ARBA" id="ARBA00022989"/>
    </source>
</evidence>
<comment type="pathway">
    <text evidence="2">Secondary metabolite biosynthesis.</text>
</comment>
<comment type="subcellular location">
    <subcellularLocation>
        <location evidence="1">Membrane</location>
        <topology evidence="1">Multi-pass membrane protein</topology>
    </subcellularLocation>
</comment>
<dbReference type="EMBL" id="KQ087256">
    <property type="protein sequence ID" value="KLT39528.1"/>
    <property type="molecule type" value="Genomic_DNA"/>
</dbReference>
<evidence type="ECO:0000256" key="3">
    <source>
        <dbReference type="ARBA" id="ARBA00007282"/>
    </source>
</evidence>
<evidence type="ECO:0000313" key="11">
    <source>
        <dbReference type="Proteomes" id="UP000053611"/>
    </source>
</evidence>
<sequence>MELPPAVTKFLASPAVQEFQAWAIQPPFGPLNALHEAHLRGREWQPWASPAAYTFATLPMLWQGFLIVKPGTRPKRAALGALGLAMYIPCWLEWRFNDPSQNMGNCALSLYTFFVIAKYLEFSLLTGPIVDPRLLRSPSPSRKTYILSALDLTINFRCIGLGSIGLDNSLGPRNSTLKDNYYWHPRWPPLGRAATVARHLYAVAWNYVIADVVVAFLRSLGHDTICKPGGRPNSVDLFINQWEYPQKAFAYIFAATVMGNTVALFIGAGHHFIAALAVGTGLWETSAWDFPIFSYPILSTSINEMWSRRWQQVIRHYMAVQSTIAMWFLPPFLRRRATYMLFVFHFSALLHIIGHIGMDPVPPASNIWIFFMLSGVGCLAERAFRSITGRRVRGVFGWLWTWTYLVITSRLMADAWLDVGFPVLWSNAPRLGLGDAIVKAVGLTPK</sequence>
<feature type="transmembrane region" description="Helical" evidence="8">
    <location>
        <begin position="248"/>
        <end position="273"/>
    </location>
</feature>